<keyword evidence="3" id="KW-1185">Reference proteome</keyword>
<dbReference type="InterPro" id="IPR034660">
    <property type="entry name" value="DinB/YfiT-like"/>
</dbReference>
<proteinExistence type="predicted"/>
<dbReference type="Gene3D" id="1.20.120.450">
    <property type="entry name" value="dinb family like domain"/>
    <property type="match status" value="1"/>
</dbReference>
<gene>
    <name evidence="2" type="ORF">SporoS204_06905</name>
</gene>
<dbReference type="RefSeq" id="WP_029054207.1">
    <property type="nucleotide sequence ID" value="NZ_CP015108.1"/>
</dbReference>
<organism evidence="2 3">
    <name type="scientific">Sporosarcina ureae</name>
    <dbReference type="NCBI Taxonomy" id="1571"/>
    <lineage>
        <taxon>Bacteria</taxon>
        <taxon>Bacillati</taxon>
        <taxon>Bacillota</taxon>
        <taxon>Bacilli</taxon>
        <taxon>Bacillales</taxon>
        <taxon>Caryophanaceae</taxon>
        <taxon>Sporosarcina</taxon>
    </lineage>
</organism>
<sequence length="162" mass="18586">MEINDQARKELLAQVEHLSDEVINQKPSEDRWSIKQILEHLYLMEGSVAKTIQTKLSDEDQNITTDKPIQLTVDRSRKVDAPDFVIPTTEFSTLHDLKCKLKATHSTLHGVAENTSEDQLAVKSYPHPVFGEMSLTQWIPFVGYHELRHIEQIKDVKEQLGI</sequence>
<reference evidence="2 3" key="1">
    <citation type="submission" date="2016-04" db="EMBL/GenBank/DDBJ databases">
        <title>Comparative Genomics and Epigenetics of Sporosarcina ureae.</title>
        <authorList>
            <person name="Oliver A.S."/>
            <person name="Cooper K.K."/>
        </authorList>
    </citation>
    <scope>NUCLEOTIDE SEQUENCE [LARGE SCALE GENOMIC DNA]</scope>
    <source>
        <strain evidence="2 3">S204</strain>
    </source>
</reference>
<dbReference type="InterPro" id="IPR024775">
    <property type="entry name" value="DinB-like"/>
</dbReference>
<name>A0ABN4YPZ6_SPOUR</name>
<evidence type="ECO:0000313" key="3">
    <source>
        <dbReference type="Proteomes" id="UP000192486"/>
    </source>
</evidence>
<dbReference type="SUPFAM" id="SSF109854">
    <property type="entry name" value="DinB/YfiT-like putative metalloenzymes"/>
    <property type="match status" value="1"/>
</dbReference>
<accession>A0ABN4YPZ6</accession>
<protein>
    <recommendedName>
        <fullName evidence="1">DinB-like domain-containing protein</fullName>
    </recommendedName>
</protein>
<dbReference type="Proteomes" id="UP000192486">
    <property type="component" value="Chromosome"/>
</dbReference>
<dbReference type="EMBL" id="CP015108">
    <property type="protein sequence ID" value="ARF13896.1"/>
    <property type="molecule type" value="Genomic_DNA"/>
</dbReference>
<evidence type="ECO:0000313" key="2">
    <source>
        <dbReference type="EMBL" id="ARF13896.1"/>
    </source>
</evidence>
<feature type="domain" description="DinB-like" evidence="1">
    <location>
        <begin position="5"/>
        <end position="153"/>
    </location>
</feature>
<dbReference type="Pfam" id="PF12867">
    <property type="entry name" value="DinB_2"/>
    <property type="match status" value="1"/>
</dbReference>
<evidence type="ECO:0000259" key="1">
    <source>
        <dbReference type="Pfam" id="PF12867"/>
    </source>
</evidence>